<organism evidence="2 3">
    <name type="scientific">Holothuria leucospilota</name>
    <name type="common">Black long sea cucumber</name>
    <name type="synonym">Mertensiothuria leucospilota</name>
    <dbReference type="NCBI Taxonomy" id="206669"/>
    <lineage>
        <taxon>Eukaryota</taxon>
        <taxon>Metazoa</taxon>
        <taxon>Echinodermata</taxon>
        <taxon>Eleutherozoa</taxon>
        <taxon>Echinozoa</taxon>
        <taxon>Holothuroidea</taxon>
        <taxon>Aspidochirotacea</taxon>
        <taxon>Aspidochirotida</taxon>
        <taxon>Holothuriidae</taxon>
        <taxon>Holothuria</taxon>
    </lineage>
</organism>
<proteinExistence type="predicted"/>
<feature type="compositionally biased region" description="Basic and acidic residues" evidence="1">
    <location>
        <begin position="127"/>
        <end position="141"/>
    </location>
</feature>
<feature type="region of interest" description="Disordered" evidence="1">
    <location>
        <begin position="114"/>
        <end position="261"/>
    </location>
</feature>
<feature type="compositionally biased region" description="Polar residues" evidence="1">
    <location>
        <begin position="249"/>
        <end position="261"/>
    </location>
</feature>
<gene>
    <name evidence="2" type="ORF">HOLleu_29606</name>
</gene>
<dbReference type="OrthoDB" id="10417441at2759"/>
<dbReference type="EMBL" id="JAIZAY010000014">
    <property type="protein sequence ID" value="KAJ8030036.1"/>
    <property type="molecule type" value="Genomic_DNA"/>
</dbReference>
<evidence type="ECO:0000313" key="3">
    <source>
        <dbReference type="Proteomes" id="UP001152320"/>
    </source>
</evidence>
<evidence type="ECO:0000256" key="1">
    <source>
        <dbReference type="SAM" id="MobiDB-lite"/>
    </source>
</evidence>
<dbReference type="Proteomes" id="UP001152320">
    <property type="component" value="Chromosome 14"/>
</dbReference>
<keyword evidence="3" id="KW-1185">Reference proteome</keyword>
<reference evidence="2" key="1">
    <citation type="submission" date="2021-10" db="EMBL/GenBank/DDBJ databases">
        <title>Tropical sea cucumber genome reveals ecological adaptation and Cuvierian tubules defense mechanism.</title>
        <authorList>
            <person name="Chen T."/>
        </authorList>
    </citation>
    <scope>NUCLEOTIDE SEQUENCE</scope>
    <source>
        <strain evidence="2">Nanhai2018</strain>
        <tissue evidence="2">Muscle</tissue>
    </source>
</reference>
<name>A0A9Q1BP18_HOLLE</name>
<evidence type="ECO:0000313" key="2">
    <source>
        <dbReference type="EMBL" id="KAJ8030036.1"/>
    </source>
</evidence>
<dbReference type="AlphaFoldDB" id="A0A9Q1BP18"/>
<protein>
    <submittedName>
        <fullName evidence="2">Uncharacterized protein</fullName>
    </submittedName>
</protein>
<feature type="compositionally biased region" description="Polar residues" evidence="1">
    <location>
        <begin position="225"/>
        <end position="238"/>
    </location>
</feature>
<comment type="caution">
    <text evidence="2">The sequence shown here is derived from an EMBL/GenBank/DDBJ whole genome shotgun (WGS) entry which is preliminary data.</text>
</comment>
<feature type="compositionally biased region" description="Basic and acidic residues" evidence="1">
    <location>
        <begin position="181"/>
        <end position="192"/>
    </location>
</feature>
<sequence>MAGRAQVKPKHNADHFLNERNVQQKSLERAMRGLNLEKNYIMKHMDMDRKFFQTRCEKFQAEVAKIKSNLTTKQIEQIQRSEMRNRRRDDDEESSIFTVAEADMVILDIVEEANEDTDANDTSAKNANEKESENAVDESNKESSGSLKPLLTDGIFKTADPVERPSTQRSPKGSETLEAEGNVREIKVKIIEPSEEDSQPQSSVPKLPSASGKKELKPAIKLRRSTSLVDLQGPNSSLPAIPTYRGKSQPATAGNGRRNTMNAMNTIRSSTADPLNWTYSSGMFSCHNLRTSRIDFGLIEKPAAPATNKDVNTEGLLQMLKDETELNKVMIKRRKQSLFQRVEQTIALTKPAPARSTPSKSPVDGDNDELLSVQQADRPESCADSFSEDLEQLRDTIRFRKMERWKNRDRRRSSLLINVGKKDEETDEEYEKRLTTWKKDMKKCRYLRRKESLTAGLGTETLVSNQRAAQKIWRESLANNLF</sequence>
<accession>A0A9Q1BP18</accession>